<name>A0AAD3D3X7_9STRA</name>
<protein>
    <submittedName>
        <fullName evidence="7">Uncharacterized protein</fullName>
    </submittedName>
</protein>
<dbReference type="GO" id="GO:0016757">
    <property type="term" value="F:glycosyltransferase activity"/>
    <property type="evidence" value="ECO:0007669"/>
    <property type="project" value="UniProtKB-KW"/>
</dbReference>
<evidence type="ECO:0000256" key="5">
    <source>
        <dbReference type="ARBA" id="ARBA00023180"/>
    </source>
</evidence>
<feature type="compositionally biased region" description="Basic residues" evidence="6">
    <location>
        <begin position="36"/>
        <end position="47"/>
    </location>
</feature>
<accession>A0AAD3D3X7</accession>
<keyword evidence="3" id="KW-0808">Transferase</keyword>
<dbReference type="Proteomes" id="UP001054902">
    <property type="component" value="Unassembled WGS sequence"/>
</dbReference>
<feature type="region of interest" description="Disordered" evidence="6">
    <location>
        <begin position="1"/>
        <end position="78"/>
    </location>
</feature>
<comment type="subcellular location">
    <subcellularLocation>
        <location evidence="1">Membrane</location>
        <topology evidence="1">Single-pass type II membrane protein</topology>
    </subcellularLocation>
</comment>
<reference evidence="7 8" key="1">
    <citation type="journal article" date="2021" name="Sci. Rep.">
        <title>The genome of the diatom Chaetoceros tenuissimus carries an ancient integrated fragment of an extant virus.</title>
        <authorList>
            <person name="Hongo Y."/>
            <person name="Kimura K."/>
            <person name="Takaki Y."/>
            <person name="Yoshida Y."/>
            <person name="Baba S."/>
            <person name="Kobayashi G."/>
            <person name="Nagasaki K."/>
            <person name="Hano T."/>
            <person name="Tomaru Y."/>
        </authorList>
    </citation>
    <scope>NUCLEOTIDE SEQUENCE [LARGE SCALE GENOMIC DNA]</scope>
    <source>
        <strain evidence="7 8">NIES-3715</strain>
    </source>
</reference>
<dbReference type="InterPro" id="IPR044174">
    <property type="entry name" value="BC10-like"/>
</dbReference>
<dbReference type="PANTHER" id="PTHR31042">
    <property type="entry name" value="CORE-2/I-BRANCHING BETA-1,6-N-ACETYLGLUCOSAMINYLTRANSFERASE FAMILY PROTEIN-RELATED"/>
    <property type="match status" value="1"/>
</dbReference>
<keyword evidence="8" id="KW-1185">Reference proteome</keyword>
<keyword evidence="2" id="KW-0328">Glycosyltransferase</keyword>
<keyword evidence="4" id="KW-0472">Membrane</keyword>
<proteinExistence type="predicted"/>
<evidence type="ECO:0000256" key="6">
    <source>
        <dbReference type="SAM" id="MobiDB-lite"/>
    </source>
</evidence>
<dbReference type="EMBL" id="BLLK01000058">
    <property type="protein sequence ID" value="GFH57294.1"/>
    <property type="molecule type" value="Genomic_DNA"/>
</dbReference>
<feature type="compositionally biased region" description="Low complexity" evidence="6">
    <location>
        <begin position="19"/>
        <end position="31"/>
    </location>
</feature>
<dbReference type="GO" id="GO:0016020">
    <property type="term" value="C:membrane"/>
    <property type="evidence" value="ECO:0007669"/>
    <property type="project" value="UniProtKB-SubCell"/>
</dbReference>
<dbReference type="AlphaFoldDB" id="A0AAD3D3X7"/>
<sequence>MDFAKQLMNLQQSADRARNQNNSNGSRSSNNNDRDRHRRDHPSRHGYNRNSNRRGDNNRYQPYNRRGRGGHNYQNRRNQGMSDAEEDYYLPKLVQAIPKYQPIPTKKKDKQRHVCILFLTIDDLPFEHIWKEFFKGNNSDLMVSVICHAKFPDKVQSDWLRKRLLVQKPKLSDMEFYKKRYQQGLQDGHEQDQDSHLLPPIRYRSRKPEWGSVEITRAMVDLLEESLQIGTSRQNIHIKDAKQEEEYKKQYSSWRYVVSDGMHKDEDIVVKDQRLPTVDRFIFASESCIPVTTLDELEKTLFKEESSDDKEKTAADTFSSAETKADENPYDGRYANKSWVNARNTPNNGYARQLQWDATHQAIPTEHIWKADQWIMLTRHDAWPIVSLIDDAVQTIQDSERNNRSHNDNRNNPTLQLGFWQCFRRVKASDEMYFPTVMSLLGILGKDKDKSSSGQDDDKNDEKSQSIVHRKRVTYCDWSMNAKNPAAFEMDRKNNFKELRDVVKAARKEGCIFARKFTISPNGPVQEDADYKKGEELITGEEWSTLIRKMKQL</sequence>
<dbReference type="PANTHER" id="PTHR31042:SF150">
    <property type="entry name" value="OS06G0661900 PROTEIN"/>
    <property type="match status" value="1"/>
</dbReference>
<evidence type="ECO:0000256" key="1">
    <source>
        <dbReference type="ARBA" id="ARBA00004606"/>
    </source>
</evidence>
<comment type="caution">
    <text evidence="7">The sequence shown here is derived from an EMBL/GenBank/DDBJ whole genome shotgun (WGS) entry which is preliminary data.</text>
</comment>
<feature type="region of interest" description="Disordered" evidence="6">
    <location>
        <begin position="304"/>
        <end position="339"/>
    </location>
</feature>
<evidence type="ECO:0000256" key="3">
    <source>
        <dbReference type="ARBA" id="ARBA00022679"/>
    </source>
</evidence>
<dbReference type="InterPro" id="IPR003406">
    <property type="entry name" value="Glyco_trans_14"/>
</dbReference>
<keyword evidence="5" id="KW-0325">Glycoprotein</keyword>
<evidence type="ECO:0000256" key="4">
    <source>
        <dbReference type="ARBA" id="ARBA00023136"/>
    </source>
</evidence>
<evidence type="ECO:0000313" key="7">
    <source>
        <dbReference type="EMBL" id="GFH57294.1"/>
    </source>
</evidence>
<organism evidence="7 8">
    <name type="scientific">Chaetoceros tenuissimus</name>
    <dbReference type="NCBI Taxonomy" id="426638"/>
    <lineage>
        <taxon>Eukaryota</taxon>
        <taxon>Sar</taxon>
        <taxon>Stramenopiles</taxon>
        <taxon>Ochrophyta</taxon>
        <taxon>Bacillariophyta</taxon>
        <taxon>Coscinodiscophyceae</taxon>
        <taxon>Chaetocerotophycidae</taxon>
        <taxon>Chaetocerotales</taxon>
        <taxon>Chaetocerotaceae</taxon>
        <taxon>Chaetoceros</taxon>
    </lineage>
</organism>
<dbReference type="Pfam" id="PF02485">
    <property type="entry name" value="Branch"/>
    <property type="match status" value="1"/>
</dbReference>
<gene>
    <name evidence="7" type="ORF">CTEN210_13770</name>
</gene>
<evidence type="ECO:0000313" key="8">
    <source>
        <dbReference type="Proteomes" id="UP001054902"/>
    </source>
</evidence>
<evidence type="ECO:0000256" key="2">
    <source>
        <dbReference type="ARBA" id="ARBA00022676"/>
    </source>
</evidence>
<feature type="compositionally biased region" description="Basic and acidic residues" evidence="6">
    <location>
        <begin position="304"/>
        <end position="314"/>
    </location>
</feature>